<reference evidence="3" key="1">
    <citation type="submission" date="2022-02" db="EMBL/GenBank/DDBJ databases">
        <authorList>
            <person name="Henning P.M."/>
            <person name="McCubbin A.G."/>
            <person name="Shore J.S."/>
        </authorList>
    </citation>
    <scope>NUCLEOTIDE SEQUENCE</scope>
    <source>
        <strain evidence="3">F60SS</strain>
        <tissue evidence="3">Leaves</tissue>
    </source>
</reference>
<keyword evidence="4" id="KW-1185">Reference proteome</keyword>
<comment type="similarity">
    <text evidence="1">Belongs to the plant acyltransferase family.</text>
</comment>
<dbReference type="GO" id="GO:0016740">
    <property type="term" value="F:transferase activity"/>
    <property type="evidence" value="ECO:0007669"/>
    <property type="project" value="UniProtKB-KW"/>
</dbReference>
<evidence type="ECO:0008006" key="5">
    <source>
        <dbReference type="Google" id="ProtNLM"/>
    </source>
</evidence>
<reference evidence="3" key="2">
    <citation type="journal article" date="2023" name="Plants (Basel)">
        <title>Annotation of the Turnera subulata (Passifloraceae) Draft Genome Reveals the S-Locus Evolved after the Divergence of Turneroideae from Passifloroideae in a Stepwise Manner.</title>
        <authorList>
            <person name="Henning P.M."/>
            <person name="Roalson E.H."/>
            <person name="Mir W."/>
            <person name="McCubbin A.G."/>
            <person name="Shore J.S."/>
        </authorList>
    </citation>
    <scope>NUCLEOTIDE SEQUENCE</scope>
    <source>
        <strain evidence="3">F60SS</strain>
    </source>
</reference>
<dbReference type="AlphaFoldDB" id="A0A9Q0J9L6"/>
<dbReference type="Pfam" id="PF02458">
    <property type="entry name" value="Transferase"/>
    <property type="match status" value="1"/>
</dbReference>
<proteinExistence type="inferred from homology"/>
<dbReference type="Gene3D" id="3.30.559.10">
    <property type="entry name" value="Chloramphenicol acetyltransferase-like domain"/>
    <property type="match status" value="2"/>
</dbReference>
<dbReference type="InterPro" id="IPR050898">
    <property type="entry name" value="Plant_acyltransferase"/>
</dbReference>
<gene>
    <name evidence="3" type="ORF">Tsubulata_018254</name>
</gene>
<evidence type="ECO:0000313" key="4">
    <source>
        <dbReference type="Proteomes" id="UP001141552"/>
    </source>
</evidence>
<evidence type="ECO:0000256" key="1">
    <source>
        <dbReference type="ARBA" id="ARBA00009861"/>
    </source>
</evidence>
<dbReference type="PANTHER" id="PTHR31147">
    <property type="entry name" value="ACYL TRANSFERASE 4"/>
    <property type="match status" value="1"/>
</dbReference>
<dbReference type="PANTHER" id="PTHR31147:SF66">
    <property type="entry name" value="OS05G0315700 PROTEIN"/>
    <property type="match status" value="1"/>
</dbReference>
<comment type="caution">
    <text evidence="3">The sequence shown here is derived from an EMBL/GenBank/DDBJ whole genome shotgun (WGS) entry which is preliminary data.</text>
</comment>
<dbReference type="EMBL" id="JAKUCV010004955">
    <property type="protein sequence ID" value="KAJ4833414.1"/>
    <property type="molecule type" value="Genomic_DNA"/>
</dbReference>
<dbReference type="Proteomes" id="UP001141552">
    <property type="component" value="Unassembled WGS sequence"/>
</dbReference>
<evidence type="ECO:0000313" key="3">
    <source>
        <dbReference type="EMBL" id="KAJ4833414.1"/>
    </source>
</evidence>
<dbReference type="OrthoDB" id="1483986at2759"/>
<accession>A0A9Q0J9L6</accession>
<name>A0A9Q0J9L6_9ROSI</name>
<protein>
    <recommendedName>
        <fullName evidence="5">Benzyl alcohol O-benzoyltransferase</fullName>
    </recommendedName>
</protein>
<evidence type="ECO:0000256" key="2">
    <source>
        <dbReference type="ARBA" id="ARBA00022679"/>
    </source>
</evidence>
<dbReference type="InterPro" id="IPR023213">
    <property type="entry name" value="CAT-like_dom_sf"/>
</dbReference>
<organism evidence="3 4">
    <name type="scientific">Turnera subulata</name>
    <dbReference type="NCBI Taxonomy" id="218843"/>
    <lineage>
        <taxon>Eukaryota</taxon>
        <taxon>Viridiplantae</taxon>
        <taxon>Streptophyta</taxon>
        <taxon>Embryophyta</taxon>
        <taxon>Tracheophyta</taxon>
        <taxon>Spermatophyta</taxon>
        <taxon>Magnoliopsida</taxon>
        <taxon>eudicotyledons</taxon>
        <taxon>Gunneridae</taxon>
        <taxon>Pentapetalae</taxon>
        <taxon>rosids</taxon>
        <taxon>fabids</taxon>
        <taxon>Malpighiales</taxon>
        <taxon>Passifloraceae</taxon>
        <taxon>Turnera</taxon>
    </lineage>
</organism>
<sequence length="453" mass="50351">MAMAPVSHEFEVHRREPELLRPAEPTPHEFKYLSDIDDQEGFRFHLRGTLFFRNNPSMVGKDPVKNIREAIAKTLVFYYPFAGRLRDGPNRKLIMECNGEGIVFIEADAEATIEDFGDPIKPPFPCMEELLYDVPGSTDVLNCPVILIQVTRLKCGGFIFALRYNHTVCDGPGIVQFMCAVGEIARGADTPSVLPVWERHLLSASDPPRVTHQHLEYQEIASKFDNTCESEDLVDRSFYFGPKQVSTLKNLLPPGRHSAFEILTACLWRCRTIALQLHPKEEVRFMCVVNARAKFNPPILPQGYYGNGFVLPVVATTAGELCKNPVGYSLDLVKKAKAKLSEDYVRSVASYLVLNGRPHFNAERTFIMSDIKNAGFSYVDFGWGEGLYGGTSEAGSDLLPGCSYITSFTTSDGEKGTVVSLSLPAPVMERFVKELDLLLTSGDAASKFVKSSL</sequence>
<keyword evidence="2" id="KW-0808">Transferase</keyword>